<dbReference type="InterPro" id="IPR012675">
    <property type="entry name" value="Beta-grasp_dom_sf"/>
</dbReference>
<dbReference type="PROSITE" id="PS51085">
    <property type="entry name" value="2FE2S_FER_2"/>
    <property type="match status" value="1"/>
</dbReference>
<reference evidence="2 3" key="1">
    <citation type="submission" date="2021-03" db="EMBL/GenBank/DDBJ databases">
        <title>Antimicrobial resistance genes in bacteria isolated from Japanese honey, and their potential for conferring macrolide and lincosamide resistance in the American foulbrood pathogen Paenibacillus larvae.</title>
        <authorList>
            <person name="Okamoto M."/>
            <person name="Kumagai M."/>
            <person name="Kanamori H."/>
            <person name="Takamatsu D."/>
        </authorList>
    </citation>
    <scope>NUCLEOTIDE SEQUENCE [LARGE SCALE GENOMIC DNA]</scope>
    <source>
        <strain evidence="2 3">J34TS1</strain>
    </source>
</reference>
<protein>
    <recommendedName>
        <fullName evidence="1">2Fe-2S ferredoxin-type domain-containing protein</fullName>
    </recommendedName>
</protein>
<dbReference type="Gene3D" id="3.10.20.30">
    <property type="match status" value="1"/>
</dbReference>
<accession>A0A919YBW6</accession>
<dbReference type="Pfam" id="PF00111">
    <property type="entry name" value="Fer2"/>
    <property type="match status" value="1"/>
</dbReference>
<dbReference type="CDD" id="cd00207">
    <property type="entry name" value="fer2"/>
    <property type="match status" value="1"/>
</dbReference>
<dbReference type="Proteomes" id="UP000682811">
    <property type="component" value="Unassembled WGS sequence"/>
</dbReference>
<evidence type="ECO:0000313" key="3">
    <source>
        <dbReference type="Proteomes" id="UP000682811"/>
    </source>
</evidence>
<evidence type="ECO:0000259" key="1">
    <source>
        <dbReference type="PROSITE" id="PS51085"/>
    </source>
</evidence>
<dbReference type="SUPFAM" id="SSF54292">
    <property type="entry name" value="2Fe-2S ferredoxin-like"/>
    <property type="match status" value="1"/>
</dbReference>
<keyword evidence="3" id="KW-1185">Reference proteome</keyword>
<dbReference type="AlphaFoldDB" id="A0A919YBW6"/>
<dbReference type="GO" id="GO:0051536">
    <property type="term" value="F:iron-sulfur cluster binding"/>
    <property type="evidence" value="ECO:0007669"/>
    <property type="project" value="InterPro"/>
</dbReference>
<name>A0A919YBW6_9BACL</name>
<dbReference type="InterPro" id="IPR036010">
    <property type="entry name" value="2Fe-2S_ferredoxin-like_sf"/>
</dbReference>
<organism evidence="2 3">
    <name type="scientific">Paenibacillus azoreducens</name>
    <dbReference type="NCBI Taxonomy" id="116718"/>
    <lineage>
        <taxon>Bacteria</taxon>
        <taxon>Bacillati</taxon>
        <taxon>Bacillota</taxon>
        <taxon>Bacilli</taxon>
        <taxon>Bacillales</taxon>
        <taxon>Paenibacillaceae</taxon>
        <taxon>Paenibacillus</taxon>
    </lineage>
</organism>
<proteinExistence type="predicted"/>
<dbReference type="EMBL" id="BORT01000009">
    <property type="protein sequence ID" value="GIO47594.1"/>
    <property type="molecule type" value="Genomic_DNA"/>
</dbReference>
<evidence type="ECO:0000313" key="2">
    <source>
        <dbReference type="EMBL" id="GIO47594.1"/>
    </source>
</evidence>
<dbReference type="InterPro" id="IPR001041">
    <property type="entry name" value="2Fe-2S_ferredoxin-type"/>
</dbReference>
<feature type="domain" description="2Fe-2S ferredoxin-type" evidence="1">
    <location>
        <begin position="35"/>
        <end position="131"/>
    </location>
</feature>
<sequence length="132" mass="15182">MINRFRQLFDRKKPVEETKAADQKEAVDHAGTRVATMQLTGRTIEKTVVPEPGKTILQHAKDHEVDWQHMCKRGTCARCRCQVIEGYGFLEEPTEAEYRRLDPEEFDEGFRLGCQAVVKAPGKIVARNKTYF</sequence>
<comment type="caution">
    <text evidence="2">The sequence shown here is derived from an EMBL/GenBank/DDBJ whole genome shotgun (WGS) entry which is preliminary data.</text>
</comment>
<dbReference type="RefSeq" id="WP_306436683.1">
    <property type="nucleotide sequence ID" value="NZ_AP025343.1"/>
</dbReference>
<gene>
    <name evidence="2" type="ORF">J34TS1_23590</name>
</gene>